<dbReference type="PROSITE" id="PS01166">
    <property type="entry name" value="RNA_POL_BETA"/>
    <property type="match status" value="1"/>
</dbReference>
<dbReference type="InterPro" id="IPR007645">
    <property type="entry name" value="RNA_pol_Rpb2_3"/>
</dbReference>
<keyword evidence="13" id="KW-0934">Plastid</keyword>
<comment type="function">
    <text evidence="8">DNA-dependent RNA polymerase catalyzes the transcription of DNA into RNA using the four ribonucleoside triphosphates as substrates.</text>
</comment>
<dbReference type="InterPro" id="IPR042107">
    <property type="entry name" value="DNA-dir_RNA_pol_bsu_ext_1_sf"/>
</dbReference>
<dbReference type="Pfam" id="PF04560">
    <property type="entry name" value="RNA_pol_Rpb2_7"/>
    <property type="match status" value="1"/>
</dbReference>
<dbReference type="InterPro" id="IPR007121">
    <property type="entry name" value="RNA_pol_bsu_CS"/>
</dbReference>
<evidence type="ECO:0000259" key="9">
    <source>
        <dbReference type="Pfam" id="PF00562"/>
    </source>
</evidence>
<dbReference type="InterPro" id="IPR007120">
    <property type="entry name" value="DNA-dir_RNAP_su2_dom"/>
</dbReference>
<dbReference type="Gene3D" id="3.90.1100.10">
    <property type="match status" value="1"/>
</dbReference>
<keyword evidence="4 8" id="KW-0548">Nucleotidyltransferase</keyword>
<evidence type="ECO:0000313" key="13">
    <source>
        <dbReference type="EMBL" id="AKL82454.1"/>
    </source>
</evidence>
<comment type="similarity">
    <text evidence="1 7">Belongs to the RNA polymerase beta chain family.</text>
</comment>
<dbReference type="AlphaFoldDB" id="A0A0G3VSG5"/>
<evidence type="ECO:0000256" key="7">
    <source>
        <dbReference type="RuleBase" id="RU000434"/>
    </source>
</evidence>
<dbReference type="Gene3D" id="3.90.1110.10">
    <property type="entry name" value="RNA polymerase Rpb2, domain 2"/>
    <property type="match status" value="1"/>
</dbReference>
<keyword evidence="2 8" id="KW-0240">DNA-directed RNA polymerase</keyword>
<organism evidence="13">
    <name type="scientific">Trachelomonas volvocina</name>
    <dbReference type="NCBI Taxonomy" id="103340"/>
    <lineage>
        <taxon>Eukaryota</taxon>
        <taxon>Discoba</taxon>
        <taxon>Euglenozoa</taxon>
        <taxon>Euglenida</taxon>
        <taxon>Spirocuta</taxon>
        <taxon>Euglenophyceae</taxon>
        <taxon>Euglenales</taxon>
        <taxon>Euglenaceae</taxon>
        <taxon>Trachelomonas</taxon>
    </lineage>
</organism>
<keyword evidence="13" id="KW-0150">Chloroplast</keyword>
<dbReference type="EMBL" id="KP686077">
    <property type="protein sequence ID" value="AKL82454.1"/>
    <property type="molecule type" value="Genomic_DNA"/>
</dbReference>
<dbReference type="PANTHER" id="PTHR20856">
    <property type="entry name" value="DNA-DIRECTED RNA POLYMERASE I SUBUNIT 2"/>
    <property type="match status" value="1"/>
</dbReference>
<dbReference type="GO" id="GO:0003677">
    <property type="term" value="F:DNA binding"/>
    <property type="evidence" value="ECO:0007669"/>
    <property type="project" value="InterPro"/>
</dbReference>
<dbReference type="Gene3D" id="2.40.50.150">
    <property type="match status" value="1"/>
</dbReference>
<dbReference type="RefSeq" id="YP_009145541.1">
    <property type="nucleotide sequence ID" value="NC_027288.1"/>
</dbReference>
<dbReference type="InterPro" id="IPR037033">
    <property type="entry name" value="DNA-dir_RNAP_su2_hyb_sf"/>
</dbReference>
<dbReference type="Pfam" id="PF04563">
    <property type="entry name" value="RNA_pol_Rpb2_1"/>
    <property type="match status" value="1"/>
</dbReference>
<evidence type="ECO:0000259" key="11">
    <source>
        <dbReference type="Pfam" id="PF04563"/>
    </source>
</evidence>
<feature type="domain" description="RNA polymerase beta subunit protrusion" evidence="11">
    <location>
        <begin position="7"/>
        <end position="341"/>
    </location>
</feature>
<dbReference type="Pfam" id="PF00562">
    <property type="entry name" value="RNA_pol_Rpb2_6"/>
    <property type="match status" value="1"/>
</dbReference>
<geneLocation type="chloroplast" evidence="13"/>
<comment type="subunit">
    <text evidence="8">In plastids the minimal PEP RNA polymerase catalytic core is composed of four subunits: alpha, beta, beta', and beta''. When a (nuclear-encoded) sigma factor is associated with the core the holoenzyme is formed, which can initiate transcription.</text>
</comment>
<reference evidence="13" key="1">
    <citation type="journal article" date="2015" name="J. Eukaryot. Microbiol.">
        <title>Chloroplast Genome Evolution in the Euglenaceae.</title>
        <authorList>
            <person name="Bennett M.S."/>
            <person name="Triemer R.E."/>
        </authorList>
    </citation>
    <scope>NUCLEOTIDE SEQUENCE</scope>
    <source>
        <strain evidence="13">UTEX 1327</strain>
    </source>
</reference>
<dbReference type="InterPro" id="IPR007641">
    <property type="entry name" value="RNA_pol_Rpb2_7"/>
</dbReference>
<dbReference type="InterPro" id="IPR015712">
    <property type="entry name" value="DNA-dir_RNA_pol_su2"/>
</dbReference>
<evidence type="ECO:0000259" key="10">
    <source>
        <dbReference type="Pfam" id="PF04560"/>
    </source>
</evidence>
<dbReference type="Pfam" id="PF04565">
    <property type="entry name" value="RNA_pol_Rpb2_3"/>
    <property type="match status" value="1"/>
</dbReference>
<dbReference type="Gene3D" id="2.40.50.100">
    <property type="match status" value="1"/>
</dbReference>
<dbReference type="Gene3D" id="2.30.150.10">
    <property type="entry name" value="DNA-directed RNA polymerase, beta subunit, external 1 domain"/>
    <property type="match status" value="1"/>
</dbReference>
<dbReference type="GeneID" id="24571490"/>
<feature type="domain" description="DNA-directed RNA polymerase subunit 2 hybrid-binding" evidence="9">
    <location>
        <begin position="588"/>
        <end position="970"/>
    </location>
</feature>
<keyword evidence="3 8" id="KW-0808">Transferase</keyword>
<feature type="domain" description="RNA polymerase Rpb2" evidence="12">
    <location>
        <begin position="358"/>
        <end position="416"/>
    </location>
</feature>
<dbReference type="InterPro" id="IPR037034">
    <property type="entry name" value="RNA_pol_Rpb2_2_sf"/>
</dbReference>
<dbReference type="GO" id="GO:0003899">
    <property type="term" value="F:DNA-directed RNA polymerase activity"/>
    <property type="evidence" value="ECO:0007669"/>
    <property type="project" value="UniProtKB-EC"/>
</dbReference>
<accession>A0A0G3VSG5</accession>
<feature type="domain" description="RNA polymerase Rpb2" evidence="10">
    <location>
        <begin position="972"/>
        <end position="1047"/>
    </location>
</feature>
<dbReference type="InterPro" id="IPR007644">
    <property type="entry name" value="RNA_pol_bsu_protrusion"/>
</dbReference>
<sequence length="1049" mass="122016">MLKSYNNLIKIQKRSYKYFIEQGFEKLKLIKLDIENKYKYKIKTDYFHIKYKKGKYSIDECIIKNKTYTIRIYIPLEIYYKQEVIQKYVKLGEMPLMTNKTNFIINGNKRILLNEITRSTGIYFEKEEKTKNSLCTLIPQSGNWINKLTENGSIYTKINKGELKIPTITFLEFLGLTRKKIIKSLKKDDNKLFYRENLLEKNQNIKLQRLKLNLEYEICNLIYNNLIKNNGNSDIGKIGRNRINCKLFKKYLWKDEEFIKPEDILGGTIYLKNVHFSKTKKKDDIDNLNNKRIRCIGELLEKELEPSINNIFENITLKLKKIKNTSIKSKKYDTNLLIENKFIDETLKKFLSISPLCQLMEEKNPLSETSHKRKITYRAKSSRNMSIREIHPSQYGKICPIQTTEGKNAGLILSFTNNYALSINGFIMTPFYKMLKGKIKSKKGTFLILSEQEKNLKFLPKSLENNIYKETLTRKNQAFIKSKRKHGNYSEISNNQTISIGVSLIPFLEHDDANRALMGASMQQQAINIKGKENPIIDTGIEKEILKSTTFTDVTNKSVLIKFISKKKSIMSRKNDNKLITINNKSKYEKIKRNITNKTKNKKKKEKIIISELIKKSNQKILTIKEFYKQKERWMKKGEIFKNESRRKNNVTLQLGKNILTGYISWEGYNFEDAIVINKNIIDNEIFTSMYLKNYRTFLINNKLGKVRITEKTPLLNIKTIKNIEKNGLGKIGKEIKKNSIIIGKYLKNKSISKKENLILNLILENKVKDTSVKIKKKCEIIKTKIYKYQKIYLISMMTIEKRSLETGDKLSGRHGNKGIISKILPAEDMPYTPDGKILDIILNPLGIPSRMNVGQMFESMLGLAGKNLKERYTAEIFNSNENNITSEFITYKKLIEAKKKTKKNWLFNPNNPGKISLFDGRNGKSFYQPITIGYPYILKLIHLVKDKITARLIGPYSIITQQPLRGKSKKGGQRIGEMEVWAIEGFGGAYNLQELLTLKSDDSKNRTKTLNNIINGKNLPKPNIPHSFLVLIKEMQCLCIKVKIYKDL</sequence>
<dbReference type="CDD" id="cd00653">
    <property type="entry name" value="RNA_pol_B_RPB2"/>
    <property type="match status" value="1"/>
</dbReference>
<evidence type="ECO:0000256" key="4">
    <source>
        <dbReference type="ARBA" id="ARBA00022695"/>
    </source>
</evidence>
<protein>
    <recommendedName>
        <fullName evidence="8">DNA-directed RNA polymerase subunit beta</fullName>
        <ecNumber evidence="8">2.7.7.6</ecNumber>
    </recommendedName>
</protein>
<keyword evidence="5 8" id="KW-0804">Transcription</keyword>
<dbReference type="Gene3D" id="2.40.270.10">
    <property type="entry name" value="DNA-directed RNA polymerase, subunit 2, domain 6"/>
    <property type="match status" value="1"/>
</dbReference>
<evidence type="ECO:0000256" key="1">
    <source>
        <dbReference type="ARBA" id="ARBA00006835"/>
    </source>
</evidence>
<evidence type="ECO:0000256" key="5">
    <source>
        <dbReference type="ARBA" id="ARBA00023163"/>
    </source>
</evidence>
<dbReference type="GO" id="GO:0032549">
    <property type="term" value="F:ribonucleoside binding"/>
    <property type="evidence" value="ECO:0007669"/>
    <property type="project" value="InterPro"/>
</dbReference>
<dbReference type="Gene3D" id="3.90.1800.10">
    <property type="entry name" value="RNA polymerase alpha subunit dimerisation domain"/>
    <property type="match status" value="1"/>
</dbReference>
<evidence type="ECO:0000259" key="12">
    <source>
        <dbReference type="Pfam" id="PF04565"/>
    </source>
</evidence>
<evidence type="ECO:0000256" key="6">
    <source>
        <dbReference type="ARBA" id="ARBA00048552"/>
    </source>
</evidence>
<proteinExistence type="inferred from homology"/>
<dbReference type="GO" id="GO:0000428">
    <property type="term" value="C:DNA-directed RNA polymerase complex"/>
    <property type="evidence" value="ECO:0007669"/>
    <property type="project" value="UniProtKB-KW"/>
</dbReference>
<evidence type="ECO:0000256" key="8">
    <source>
        <dbReference type="RuleBase" id="RU363031"/>
    </source>
</evidence>
<gene>
    <name evidence="13" type="primary">rpoB</name>
</gene>
<dbReference type="SUPFAM" id="SSF64484">
    <property type="entry name" value="beta and beta-prime subunits of DNA dependent RNA-polymerase"/>
    <property type="match status" value="1"/>
</dbReference>
<dbReference type="GO" id="GO:0006351">
    <property type="term" value="P:DNA-templated transcription"/>
    <property type="evidence" value="ECO:0007669"/>
    <property type="project" value="InterPro"/>
</dbReference>
<name>A0A0G3VSG5_9EUGL</name>
<evidence type="ECO:0000256" key="2">
    <source>
        <dbReference type="ARBA" id="ARBA00022478"/>
    </source>
</evidence>
<evidence type="ECO:0000256" key="3">
    <source>
        <dbReference type="ARBA" id="ARBA00022679"/>
    </source>
</evidence>
<comment type="catalytic activity">
    <reaction evidence="6 8">
        <text>RNA(n) + a ribonucleoside 5'-triphosphate = RNA(n+1) + diphosphate</text>
        <dbReference type="Rhea" id="RHEA:21248"/>
        <dbReference type="Rhea" id="RHEA-COMP:14527"/>
        <dbReference type="Rhea" id="RHEA-COMP:17342"/>
        <dbReference type="ChEBI" id="CHEBI:33019"/>
        <dbReference type="ChEBI" id="CHEBI:61557"/>
        <dbReference type="ChEBI" id="CHEBI:140395"/>
        <dbReference type="EC" id="2.7.7.6"/>
    </reaction>
</comment>
<dbReference type="EC" id="2.7.7.6" evidence="8"/>
<dbReference type="InterPro" id="IPR014724">
    <property type="entry name" value="RNA_pol_RPB2_OB-fold"/>
</dbReference>